<protein>
    <submittedName>
        <fullName evidence="7">O-antigen polymerase</fullName>
    </submittedName>
</protein>
<keyword evidence="4 5" id="KW-0472">Membrane</keyword>
<evidence type="ECO:0000256" key="3">
    <source>
        <dbReference type="ARBA" id="ARBA00022989"/>
    </source>
</evidence>
<sequence length="436" mass="47566">MSAITHSAQLAPGVSREAANRRLVELLRIGAVGFGVFLSGFVIREPAPYELYMAGLIGVWALFGLRLSRYIVPLIVLLIAFNIGGLISMSQLADLGDIPLYLAVSLFLAFTAIFYAAVVERQATLLPVIFGGWLLAALLTAMAGILGYFNAFPGAEIFTRYGRASGVFEDPNVFGPFLTLPAIWLLYRILTGGVRAMLLAALPFIIITLGVFLSFSRGAWGLYIFSAALLTLTLFIANRRGTARLRILIMSGGAILLAGLSLIVALQIPQVAELFSERAQLVQSYDGARLGRFARFGIGFMMAVEHPMGIGPLEFGQMLGEDTHNIWLKALMDYSWLGFAAYLTLVIWTLAAGFRILFRQRYWQPYLICAYVVLIGHVALGTVIDTDHWRHFYLLLGLVWGMIALEARYGRAAASPLPSVRTICTVAAGRGRSGGS</sequence>
<comment type="subcellular location">
    <subcellularLocation>
        <location evidence="1">Membrane</location>
        <topology evidence="1">Multi-pass membrane protein</topology>
    </subcellularLocation>
</comment>
<organism evidence="7 8">
    <name type="scientific">Nitratireductor basaltis</name>
    <dbReference type="NCBI Taxonomy" id="472175"/>
    <lineage>
        <taxon>Bacteria</taxon>
        <taxon>Pseudomonadati</taxon>
        <taxon>Pseudomonadota</taxon>
        <taxon>Alphaproteobacteria</taxon>
        <taxon>Hyphomicrobiales</taxon>
        <taxon>Phyllobacteriaceae</taxon>
        <taxon>Nitratireductor</taxon>
    </lineage>
</organism>
<dbReference type="RefSeq" id="WP_051913854.1">
    <property type="nucleotide sequence ID" value="NZ_JMQM01000001.1"/>
</dbReference>
<dbReference type="PATRIC" id="fig|472175.3.peg.1486"/>
<comment type="caution">
    <text evidence="7">The sequence shown here is derived from an EMBL/GenBank/DDBJ whole genome shotgun (WGS) entry which is preliminary data.</text>
</comment>
<evidence type="ECO:0000259" key="6">
    <source>
        <dbReference type="Pfam" id="PF04932"/>
    </source>
</evidence>
<dbReference type="Proteomes" id="UP000053675">
    <property type="component" value="Unassembled WGS sequence"/>
</dbReference>
<dbReference type="InterPro" id="IPR007016">
    <property type="entry name" value="O-antigen_ligase-rel_domated"/>
</dbReference>
<feature type="transmembrane region" description="Helical" evidence="5">
    <location>
        <begin position="336"/>
        <end position="358"/>
    </location>
</feature>
<evidence type="ECO:0000256" key="4">
    <source>
        <dbReference type="ARBA" id="ARBA00023136"/>
    </source>
</evidence>
<evidence type="ECO:0000256" key="1">
    <source>
        <dbReference type="ARBA" id="ARBA00004141"/>
    </source>
</evidence>
<dbReference type="AlphaFoldDB" id="A0A084UBV4"/>
<feature type="domain" description="O-antigen ligase-related" evidence="6">
    <location>
        <begin position="204"/>
        <end position="343"/>
    </location>
</feature>
<dbReference type="PANTHER" id="PTHR37422">
    <property type="entry name" value="TEICHURONIC ACID BIOSYNTHESIS PROTEIN TUAE"/>
    <property type="match status" value="1"/>
</dbReference>
<feature type="transmembrane region" description="Helical" evidence="5">
    <location>
        <begin position="74"/>
        <end position="92"/>
    </location>
</feature>
<feature type="transmembrane region" description="Helical" evidence="5">
    <location>
        <begin position="197"/>
        <end position="214"/>
    </location>
</feature>
<dbReference type="Pfam" id="PF04932">
    <property type="entry name" value="Wzy_C"/>
    <property type="match status" value="1"/>
</dbReference>
<feature type="transmembrane region" description="Helical" evidence="5">
    <location>
        <begin position="49"/>
        <end position="67"/>
    </location>
</feature>
<feature type="transmembrane region" description="Helical" evidence="5">
    <location>
        <begin position="390"/>
        <end position="409"/>
    </location>
</feature>
<feature type="transmembrane region" description="Helical" evidence="5">
    <location>
        <begin position="245"/>
        <end position="268"/>
    </location>
</feature>
<accession>A0A084UBV4</accession>
<feature type="transmembrane region" description="Helical" evidence="5">
    <location>
        <begin position="98"/>
        <end position="118"/>
    </location>
</feature>
<name>A0A084UBV4_9HYPH</name>
<evidence type="ECO:0000313" key="8">
    <source>
        <dbReference type="Proteomes" id="UP000053675"/>
    </source>
</evidence>
<reference evidence="7 8" key="1">
    <citation type="submission" date="2014-05" db="EMBL/GenBank/DDBJ databases">
        <title>Draft Genome Sequence of Nitratireductor basaltis Strain UMTGB225, A Marine Bacterium Isolated from Green Barrel Tunicate.</title>
        <authorList>
            <person name="Gan H.Y."/>
        </authorList>
    </citation>
    <scope>NUCLEOTIDE SEQUENCE [LARGE SCALE GENOMIC DNA]</scope>
    <source>
        <strain evidence="7 8">UMTGB225</strain>
    </source>
</reference>
<keyword evidence="2 5" id="KW-0812">Transmembrane</keyword>
<evidence type="ECO:0000256" key="2">
    <source>
        <dbReference type="ARBA" id="ARBA00022692"/>
    </source>
</evidence>
<dbReference type="GO" id="GO:0016020">
    <property type="term" value="C:membrane"/>
    <property type="evidence" value="ECO:0007669"/>
    <property type="project" value="UniProtKB-SubCell"/>
</dbReference>
<dbReference type="PANTHER" id="PTHR37422:SF21">
    <property type="entry name" value="EXOQ-LIKE PROTEIN"/>
    <property type="match status" value="1"/>
</dbReference>
<keyword evidence="3 5" id="KW-1133">Transmembrane helix</keyword>
<dbReference type="eggNOG" id="COG3307">
    <property type="taxonomic scope" value="Bacteria"/>
</dbReference>
<proteinExistence type="predicted"/>
<dbReference type="EMBL" id="JMQM01000001">
    <property type="protein sequence ID" value="KFB10440.1"/>
    <property type="molecule type" value="Genomic_DNA"/>
</dbReference>
<dbReference type="InterPro" id="IPR051533">
    <property type="entry name" value="WaaL-like"/>
</dbReference>
<feature type="transmembrane region" description="Helical" evidence="5">
    <location>
        <begin position="365"/>
        <end position="384"/>
    </location>
</feature>
<keyword evidence="8" id="KW-1185">Reference proteome</keyword>
<gene>
    <name evidence="7" type="ORF">EL18_01474</name>
</gene>
<evidence type="ECO:0000256" key="5">
    <source>
        <dbReference type="SAM" id="Phobius"/>
    </source>
</evidence>
<feature type="transmembrane region" description="Helical" evidence="5">
    <location>
        <begin position="173"/>
        <end position="190"/>
    </location>
</feature>
<feature type="transmembrane region" description="Helical" evidence="5">
    <location>
        <begin position="125"/>
        <end position="149"/>
    </location>
</feature>
<feature type="transmembrane region" description="Helical" evidence="5">
    <location>
        <begin position="26"/>
        <end position="43"/>
    </location>
</feature>
<evidence type="ECO:0000313" key="7">
    <source>
        <dbReference type="EMBL" id="KFB10440.1"/>
    </source>
</evidence>
<dbReference type="STRING" id="472175.EL18_01474"/>
<feature type="transmembrane region" description="Helical" evidence="5">
    <location>
        <begin position="220"/>
        <end position="238"/>
    </location>
</feature>